<sequence length="417" mass="47880">MEWIDRAIEDYLVKTINTFPAVLVTGPRQVGKSSLLQMVVDDFEYITFDNPFVLQQAKEDPELFFMNHSAKLILDEIQYVPELFPFLKIKIDEMRLAALKDKSTEKCLFLLSGSQAYHLMENVSESLAGRLAILPLQGISYREQKNIKCALPFVPTDEYLDIRKKESLNTDDLWTMIHRGYMPRLIASQDDWETYYSSYVTTYIERDVNQLTKISDKGDFVRFMAAVAARSGELLNYDSIARDAGVSATTVRRWLQILESSGIILQLNPYHNNRLKRVIKTPKVFFMDTGLMAWLTRWITPETIQFGAKAGQFFETWVVSEIVKSFLNAGKSVRDLYFYRDADQREIDLVMEIGRTVYPVEIKMTARPNKNMVQAFHLLEPVTEAGDMKLGAGALINQNPELIYLDKGTRAIPVGYL</sequence>
<dbReference type="STRING" id="994573.T472_0215865"/>
<reference evidence="3 4" key="1">
    <citation type="journal article" date="2014" name="Genome Announc.">
        <title>Genome Sequence of Youngiibacter fragilis, the Type Strain of the Genus Youngiibacter.</title>
        <authorList>
            <person name="Wawrik C.B."/>
            <person name="Callaghan A.V."/>
            <person name="Stamps B.W."/>
            <person name="Wawrik B."/>
        </authorList>
    </citation>
    <scope>NUCLEOTIDE SEQUENCE [LARGE SCALE GENOMIC DNA]</scope>
    <source>
        <strain evidence="3 4">232.1</strain>
    </source>
</reference>
<dbReference type="InterPro" id="IPR027417">
    <property type="entry name" value="P-loop_NTPase"/>
</dbReference>
<dbReference type="InterPro" id="IPR036390">
    <property type="entry name" value="WH_DNA-bd_sf"/>
</dbReference>
<evidence type="ECO:0000259" key="1">
    <source>
        <dbReference type="Pfam" id="PF13173"/>
    </source>
</evidence>
<evidence type="ECO:0000313" key="4">
    <source>
        <dbReference type="Proteomes" id="UP000017747"/>
    </source>
</evidence>
<dbReference type="PANTHER" id="PTHR43566:SF2">
    <property type="entry name" value="DUF4143 DOMAIN-CONTAINING PROTEIN"/>
    <property type="match status" value="1"/>
</dbReference>
<dbReference type="InterPro" id="IPR041682">
    <property type="entry name" value="AAA_14"/>
</dbReference>
<evidence type="ECO:0000259" key="2">
    <source>
        <dbReference type="Pfam" id="PF13635"/>
    </source>
</evidence>
<dbReference type="SUPFAM" id="SSF46785">
    <property type="entry name" value="Winged helix' DNA-binding domain"/>
    <property type="match status" value="1"/>
</dbReference>
<comment type="caution">
    <text evidence="3">The sequence shown here is derived from an EMBL/GenBank/DDBJ whole genome shotgun (WGS) entry which is preliminary data.</text>
</comment>
<dbReference type="AlphaFoldDB" id="V7I3T3"/>
<dbReference type="OrthoDB" id="9801684at2"/>
<dbReference type="PANTHER" id="PTHR43566">
    <property type="entry name" value="CONSERVED PROTEIN"/>
    <property type="match status" value="1"/>
</dbReference>
<dbReference type="PATRIC" id="fig|994573.3.peg.2995"/>
<dbReference type="SUPFAM" id="SSF52540">
    <property type="entry name" value="P-loop containing nucleoside triphosphate hydrolases"/>
    <property type="match status" value="1"/>
</dbReference>
<dbReference type="EMBL" id="AXUN02000203">
    <property type="protein sequence ID" value="ETA79632.1"/>
    <property type="molecule type" value="Genomic_DNA"/>
</dbReference>
<organism evidence="3 4">
    <name type="scientific">Youngiibacter fragilis 232.1</name>
    <dbReference type="NCBI Taxonomy" id="994573"/>
    <lineage>
        <taxon>Bacteria</taxon>
        <taxon>Bacillati</taxon>
        <taxon>Bacillota</taxon>
        <taxon>Clostridia</taxon>
        <taxon>Eubacteriales</taxon>
        <taxon>Clostridiaceae</taxon>
        <taxon>Youngiibacter</taxon>
    </lineage>
</organism>
<dbReference type="Pfam" id="PF13173">
    <property type="entry name" value="AAA_14"/>
    <property type="match status" value="1"/>
</dbReference>
<proteinExistence type="predicted"/>
<dbReference type="RefSeq" id="WP_023388127.1">
    <property type="nucleotide sequence ID" value="NZ_AXUN02000203.1"/>
</dbReference>
<dbReference type="eggNOG" id="COG1373">
    <property type="taxonomic scope" value="Bacteria"/>
</dbReference>
<keyword evidence="4" id="KW-1185">Reference proteome</keyword>
<feature type="domain" description="AAA" evidence="1">
    <location>
        <begin position="20"/>
        <end position="143"/>
    </location>
</feature>
<name>V7I3T3_9CLOT</name>
<evidence type="ECO:0000313" key="3">
    <source>
        <dbReference type="EMBL" id="ETA79632.1"/>
    </source>
</evidence>
<protein>
    <submittedName>
        <fullName evidence="3">GTP-binding protein</fullName>
    </submittedName>
</protein>
<dbReference type="Proteomes" id="UP000017747">
    <property type="component" value="Unassembled WGS sequence"/>
</dbReference>
<dbReference type="Pfam" id="PF13635">
    <property type="entry name" value="DUF4143"/>
    <property type="match status" value="1"/>
</dbReference>
<dbReference type="InterPro" id="IPR025420">
    <property type="entry name" value="DUF4143"/>
</dbReference>
<accession>V7I3T3</accession>
<feature type="domain" description="DUF4143" evidence="2">
    <location>
        <begin position="205"/>
        <end position="364"/>
    </location>
</feature>
<gene>
    <name evidence="3" type="ORF">T472_0215865</name>
</gene>